<accession>B8GFH1</accession>
<keyword evidence="2" id="KW-1185">Reference proteome</keyword>
<evidence type="ECO:0000313" key="1">
    <source>
        <dbReference type="EMBL" id="ACL16019.1"/>
    </source>
</evidence>
<gene>
    <name evidence="1" type="ordered locus">Mpal_0649</name>
</gene>
<dbReference type="KEGG" id="mpl:Mpal_0649"/>
<name>B8GFH1_METPE</name>
<evidence type="ECO:0000313" key="2">
    <source>
        <dbReference type="Proteomes" id="UP000002457"/>
    </source>
</evidence>
<dbReference type="HOGENOM" id="CLU_2379447_0_0_2"/>
<dbReference type="RefSeq" id="WP_012617338.1">
    <property type="nucleotide sequence ID" value="NC_011832.1"/>
</dbReference>
<dbReference type="EMBL" id="CP001338">
    <property type="protein sequence ID" value="ACL16019.1"/>
    <property type="molecule type" value="Genomic_DNA"/>
</dbReference>
<sequence length="94" mass="10478">MTDIRSETKRGVPLHDDLIEERMQELRDTQSSCPACQVNAPFDDLETYQKKIETKIGIETMKHGDLDHPDDVEIEVSTSVRIQTSTGSGSGGEE</sequence>
<dbReference type="AlphaFoldDB" id="B8GFH1"/>
<dbReference type="Proteomes" id="UP000002457">
    <property type="component" value="Chromosome"/>
</dbReference>
<organism evidence="1 2">
    <name type="scientific">Methanosphaerula palustris (strain ATCC BAA-1556 / DSM 19958 / E1-9c)</name>
    <dbReference type="NCBI Taxonomy" id="521011"/>
    <lineage>
        <taxon>Archaea</taxon>
        <taxon>Methanobacteriati</taxon>
        <taxon>Methanobacteriota</taxon>
        <taxon>Stenosarchaea group</taxon>
        <taxon>Methanomicrobia</taxon>
        <taxon>Methanomicrobiales</taxon>
        <taxon>Methanoregulaceae</taxon>
        <taxon>Methanosphaerula</taxon>
    </lineage>
</organism>
<dbReference type="GeneID" id="7271793"/>
<reference evidence="1 2" key="1">
    <citation type="journal article" date="2015" name="Genome Announc.">
        <title>Complete Genome Sequence of Methanosphaerula palustris E1-9CT, a Hydrogenotrophic Methanogen Isolated from a Minerotrophic Fen Peatland.</title>
        <authorList>
            <person name="Cadillo-Quiroz H."/>
            <person name="Browne P."/>
            <person name="Kyrpides N."/>
            <person name="Woyke T."/>
            <person name="Goodwin L."/>
            <person name="Detter C."/>
            <person name="Yavitt J.B."/>
            <person name="Zinder S.H."/>
        </authorList>
    </citation>
    <scope>NUCLEOTIDE SEQUENCE [LARGE SCALE GENOMIC DNA]</scope>
    <source>
        <strain evidence="2">ATCC BAA-1556 / DSM 19958 / E1-9c</strain>
    </source>
</reference>
<proteinExistence type="predicted"/>
<protein>
    <submittedName>
        <fullName evidence="1">Uncharacterized protein</fullName>
    </submittedName>
</protein>